<feature type="transmembrane region" description="Helical" evidence="1">
    <location>
        <begin position="48"/>
        <end position="77"/>
    </location>
</feature>
<sequence length="184" mass="20652">MALEYAFVINPFIVISIAVLLYGIYLILFPSALYLLSRNNGPQAQRRVFVPALVALFIFATAALVLDIVGSAGGIILTFEDFNGEVTSATQAKSKVLFLNILEEMVLLMYTFANIAADTILVKIIYRLFRRTETHTCMEILAVSSLRSVGFPETCYRFARYYSYPEQCIGHTRCCHSLESRAHC</sequence>
<protein>
    <submittedName>
        <fullName evidence="2">Uncharacterized protein</fullName>
    </submittedName>
</protein>
<evidence type="ECO:0000256" key="1">
    <source>
        <dbReference type="SAM" id="Phobius"/>
    </source>
</evidence>
<organism evidence="2 3">
    <name type="scientific">Gymnopus androsaceus JB14</name>
    <dbReference type="NCBI Taxonomy" id="1447944"/>
    <lineage>
        <taxon>Eukaryota</taxon>
        <taxon>Fungi</taxon>
        <taxon>Dikarya</taxon>
        <taxon>Basidiomycota</taxon>
        <taxon>Agaricomycotina</taxon>
        <taxon>Agaricomycetes</taxon>
        <taxon>Agaricomycetidae</taxon>
        <taxon>Agaricales</taxon>
        <taxon>Marasmiineae</taxon>
        <taxon>Omphalotaceae</taxon>
        <taxon>Gymnopus</taxon>
    </lineage>
</organism>
<dbReference type="OrthoDB" id="3265563at2759"/>
<keyword evidence="1" id="KW-1133">Transmembrane helix</keyword>
<dbReference type="AlphaFoldDB" id="A0A6A4GY51"/>
<evidence type="ECO:0000313" key="2">
    <source>
        <dbReference type="EMBL" id="KAE9389975.1"/>
    </source>
</evidence>
<name>A0A6A4GY51_9AGAR</name>
<keyword evidence="3" id="KW-1185">Reference proteome</keyword>
<proteinExistence type="predicted"/>
<keyword evidence="1" id="KW-0472">Membrane</keyword>
<reference evidence="2" key="1">
    <citation type="journal article" date="2019" name="Environ. Microbiol.">
        <title>Fungal ecological strategies reflected in gene transcription - a case study of two litter decomposers.</title>
        <authorList>
            <person name="Barbi F."/>
            <person name="Kohler A."/>
            <person name="Barry K."/>
            <person name="Baskaran P."/>
            <person name="Daum C."/>
            <person name="Fauchery L."/>
            <person name="Ihrmark K."/>
            <person name="Kuo A."/>
            <person name="LaButti K."/>
            <person name="Lipzen A."/>
            <person name="Morin E."/>
            <person name="Grigoriev I.V."/>
            <person name="Henrissat B."/>
            <person name="Lindahl B."/>
            <person name="Martin F."/>
        </authorList>
    </citation>
    <scope>NUCLEOTIDE SEQUENCE</scope>
    <source>
        <strain evidence="2">JB14</strain>
    </source>
</reference>
<gene>
    <name evidence="2" type="ORF">BT96DRAFT_363745</name>
</gene>
<accession>A0A6A4GY51</accession>
<dbReference type="EMBL" id="ML769675">
    <property type="protein sequence ID" value="KAE9389975.1"/>
    <property type="molecule type" value="Genomic_DNA"/>
</dbReference>
<evidence type="ECO:0000313" key="3">
    <source>
        <dbReference type="Proteomes" id="UP000799118"/>
    </source>
</evidence>
<feature type="transmembrane region" description="Helical" evidence="1">
    <location>
        <begin position="12"/>
        <end position="36"/>
    </location>
</feature>
<feature type="transmembrane region" description="Helical" evidence="1">
    <location>
        <begin position="107"/>
        <end position="126"/>
    </location>
</feature>
<dbReference type="Proteomes" id="UP000799118">
    <property type="component" value="Unassembled WGS sequence"/>
</dbReference>
<keyword evidence="1" id="KW-0812">Transmembrane</keyword>